<dbReference type="OrthoDB" id="2561769at2"/>
<accession>A0A9X1CL20</accession>
<evidence type="ECO:0000259" key="1">
    <source>
        <dbReference type="Pfam" id="PF20038"/>
    </source>
</evidence>
<dbReference type="InterPro" id="IPR045403">
    <property type="entry name" value="HTH_59_Firmicutes_type"/>
</dbReference>
<feature type="domain" description="Helix-turn-helix" evidence="1">
    <location>
        <begin position="1"/>
        <end position="65"/>
    </location>
</feature>
<evidence type="ECO:0000313" key="2">
    <source>
        <dbReference type="EMBL" id="MBP2079843.1"/>
    </source>
</evidence>
<dbReference type="EMBL" id="JAGGMB010000022">
    <property type="protein sequence ID" value="MBP2079843.1"/>
    <property type="molecule type" value="Genomic_DNA"/>
</dbReference>
<name>A0A9X1CL20_9BACI</name>
<protein>
    <recommendedName>
        <fullName evidence="1">Helix-turn-helix domain-containing protein</fullName>
    </recommendedName>
</protein>
<keyword evidence="3" id="KW-1185">Reference proteome</keyword>
<dbReference type="Pfam" id="PF20038">
    <property type="entry name" value="HTH_59"/>
    <property type="match status" value="1"/>
</dbReference>
<comment type="caution">
    <text evidence="2">The sequence shown here is derived from an EMBL/GenBank/DDBJ whole genome shotgun (WGS) entry which is preliminary data.</text>
</comment>
<evidence type="ECO:0000313" key="3">
    <source>
        <dbReference type="Proteomes" id="UP001138793"/>
    </source>
</evidence>
<sequence>MNKPTFPLTDVFTASTASKEFGIPYSTIKDDLNRNNKFNDQIKRGLVKKEGRVWLITRQAIKEVYKK</sequence>
<gene>
    <name evidence="2" type="ORF">J2Z64_004150</name>
</gene>
<proteinExistence type="predicted"/>
<dbReference type="Proteomes" id="UP001138793">
    <property type="component" value="Unassembled WGS sequence"/>
</dbReference>
<organism evidence="2 3">
    <name type="scientific">Oceanobacillus polygoni</name>
    <dbReference type="NCBI Taxonomy" id="1235259"/>
    <lineage>
        <taxon>Bacteria</taxon>
        <taxon>Bacillati</taxon>
        <taxon>Bacillota</taxon>
        <taxon>Bacilli</taxon>
        <taxon>Bacillales</taxon>
        <taxon>Bacillaceae</taxon>
        <taxon>Oceanobacillus</taxon>
    </lineage>
</organism>
<reference evidence="2" key="1">
    <citation type="submission" date="2021-03" db="EMBL/GenBank/DDBJ databases">
        <title>Genomic Encyclopedia of Type Strains, Phase IV (KMG-IV): sequencing the most valuable type-strain genomes for metagenomic binning, comparative biology and taxonomic classification.</title>
        <authorList>
            <person name="Goeker M."/>
        </authorList>
    </citation>
    <scope>NUCLEOTIDE SEQUENCE</scope>
    <source>
        <strain evidence="2">DSM 107338</strain>
    </source>
</reference>
<dbReference type="RefSeq" id="WP_149473131.1">
    <property type="nucleotide sequence ID" value="NZ_JAGGMB010000022.1"/>
</dbReference>
<dbReference type="AlphaFoldDB" id="A0A9X1CL20"/>